<organism evidence="3 4">
    <name type="scientific">Asterophora parasitica</name>
    <dbReference type="NCBI Taxonomy" id="117018"/>
    <lineage>
        <taxon>Eukaryota</taxon>
        <taxon>Fungi</taxon>
        <taxon>Dikarya</taxon>
        <taxon>Basidiomycota</taxon>
        <taxon>Agaricomycotina</taxon>
        <taxon>Agaricomycetes</taxon>
        <taxon>Agaricomycetidae</taxon>
        <taxon>Agaricales</taxon>
        <taxon>Tricholomatineae</taxon>
        <taxon>Lyophyllaceae</taxon>
        <taxon>Asterophora</taxon>
    </lineage>
</organism>
<accession>A0A9P7GA05</accession>
<protein>
    <recommendedName>
        <fullName evidence="2">FCH domain-containing protein</fullName>
    </recommendedName>
</protein>
<comment type="caution">
    <text evidence="3">The sequence shown here is derived from an EMBL/GenBank/DDBJ whole genome shotgun (WGS) entry which is preliminary data.</text>
</comment>
<sequence>MLKWPLDPDSEQVRELFVARAALERDYAAKLQLLTKKAIEKKTRMESSLVIGEHPTKTWEASTLMQNRASDDRHADRAAKQAEQQRNDMLNSKK</sequence>
<dbReference type="Pfam" id="PF00611">
    <property type="entry name" value="FCH"/>
    <property type="match status" value="1"/>
</dbReference>
<dbReference type="OrthoDB" id="8783038at2759"/>
<evidence type="ECO:0000313" key="3">
    <source>
        <dbReference type="EMBL" id="KAG5644898.1"/>
    </source>
</evidence>
<feature type="region of interest" description="Disordered" evidence="1">
    <location>
        <begin position="67"/>
        <end position="94"/>
    </location>
</feature>
<dbReference type="InterPro" id="IPR001060">
    <property type="entry name" value="FCH_dom"/>
</dbReference>
<dbReference type="InterPro" id="IPR027267">
    <property type="entry name" value="AH/BAR_dom_sf"/>
</dbReference>
<name>A0A9P7GA05_9AGAR</name>
<dbReference type="EMBL" id="JABCKV010000055">
    <property type="protein sequence ID" value="KAG5644898.1"/>
    <property type="molecule type" value="Genomic_DNA"/>
</dbReference>
<keyword evidence="4" id="KW-1185">Reference proteome</keyword>
<dbReference type="Proteomes" id="UP000775547">
    <property type="component" value="Unassembled WGS sequence"/>
</dbReference>
<proteinExistence type="predicted"/>
<feature type="compositionally biased region" description="Basic and acidic residues" evidence="1">
    <location>
        <begin position="69"/>
        <end position="86"/>
    </location>
</feature>
<evidence type="ECO:0000313" key="4">
    <source>
        <dbReference type="Proteomes" id="UP000775547"/>
    </source>
</evidence>
<dbReference type="AlphaFoldDB" id="A0A9P7GA05"/>
<evidence type="ECO:0000256" key="1">
    <source>
        <dbReference type="SAM" id="MobiDB-lite"/>
    </source>
</evidence>
<dbReference type="SUPFAM" id="SSF103657">
    <property type="entry name" value="BAR/IMD domain-like"/>
    <property type="match status" value="1"/>
</dbReference>
<reference evidence="3" key="2">
    <citation type="submission" date="2021-10" db="EMBL/GenBank/DDBJ databases">
        <title>Phylogenomics reveals ancestral predisposition of the termite-cultivated fungus Termitomyces towards a domesticated lifestyle.</title>
        <authorList>
            <person name="Auxier B."/>
            <person name="Grum-Grzhimaylo A."/>
            <person name="Cardenas M.E."/>
            <person name="Lodge J.D."/>
            <person name="Laessoe T."/>
            <person name="Pedersen O."/>
            <person name="Smith M.E."/>
            <person name="Kuyper T.W."/>
            <person name="Franco-Molano E.A."/>
            <person name="Baroni T.J."/>
            <person name="Aanen D.K."/>
        </authorList>
    </citation>
    <scope>NUCLEOTIDE SEQUENCE</scope>
    <source>
        <strain evidence="3">AP01</strain>
        <tissue evidence="3">Mycelium</tissue>
    </source>
</reference>
<feature type="domain" description="FCH" evidence="2">
    <location>
        <begin position="11"/>
        <end position="48"/>
    </location>
</feature>
<gene>
    <name evidence="3" type="ORF">DXG03_007450</name>
</gene>
<reference evidence="3" key="1">
    <citation type="submission" date="2020-07" db="EMBL/GenBank/DDBJ databases">
        <authorList>
            <person name="Nieuwenhuis M."/>
            <person name="Van De Peppel L.J.J."/>
        </authorList>
    </citation>
    <scope>NUCLEOTIDE SEQUENCE</scope>
    <source>
        <strain evidence="3">AP01</strain>
        <tissue evidence="3">Mycelium</tissue>
    </source>
</reference>
<evidence type="ECO:0000259" key="2">
    <source>
        <dbReference type="Pfam" id="PF00611"/>
    </source>
</evidence>